<evidence type="ECO:0000313" key="2">
    <source>
        <dbReference type="EMBL" id="CAB4182014.1"/>
    </source>
</evidence>
<keyword evidence="1" id="KW-0472">Membrane</keyword>
<keyword evidence="1" id="KW-0812">Transmembrane</keyword>
<feature type="transmembrane region" description="Helical" evidence="1">
    <location>
        <begin position="67"/>
        <end position="88"/>
    </location>
</feature>
<name>A0A6J5QR19_9CAUD</name>
<accession>A0A6J5QR19</accession>
<sequence length="277" mass="30589">MIDYLALLVALVVSGVSAYFSIIGLTTLFSAAFIPVVVMGASLEIGKLVTTSWLYRNWNTCPWLLKSYLSIAVLVLMFITSMGTFGFLSRAHIDQQINISTGDADKVAILESQIQNKNLIIVDYDKQLQQIDDALSKITERGRGESSLQAADKQRKTRNELVAKKNAELGSVAKLKEEVVGLRSTIRKTEAEVGPLKYIAEAIYGGVEGHAVDTTTLDRAVRMVIILLVLVFDPLAVVLLIAANHGMSQRKQFTNIQERDILILDDRHIGEDNVAER</sequence>
<organism evidence="2">
    <name type="scientific">uncultured Caudovirales phage</name>
    <dbReference type="NCBI Taxonomy" id="2100421"/>
    <lineage>
        <taxon>Viruses</taxon>
        <taxon>Duplodnaviria</taxon>
        <taxon>Heunggongvirae</taxon>
        <taxon>Uroviricota</taxon>
        <taxon>Caudoviricetes</taxon>
        <taxon>Peduoviridae</taxon>
        <taxon>Maltschvirus</taxon>
        <taxon>Maltschvirus maltsch</taxon>
    </lineage>
</organism>
<evidence type="ECO:0000256" key="1">
    <source>
        <dbReference type="SAM" id="Phobius"/>
    </source>
</evidence>
<protein>
    <recommendedName>
        <fullName evidence="3">DUF4407 domain containing protein</fullName>
    </recommendedName>
</protein>
<keyword evidence="1" id="KW-1133">Transmembrane helix</keyword>
<evidence type="ECO:0008006" key="3">
    <source>
        <dbReference type="Google" id="ProtNLM"/>
    </source>
</evidence>
<dbReference type="EMBL" id="LR797022">
    <property type="protein sequence ID" value="CAB4182014.1"/>
    <property type="molecule type" value="Genomic_DNA"/>
</dbReference>
<proteinExistence type="predicted"/>
<gene>
    <name evidence="2" type="ORF">UFOVP1071_115</name>
</gene>
<feature type="transmembrane region" description="Helical" evidence="1">
    <location>
        <begin position="223"/>
        <end position="243"/>
    </location>
</feature>
<reference evidence="2" key="1">
    <citation type="submission" date="2020-05" db="EMBL/GenBank/DDBJ databases">
        <authorList>
            <person name="Chiriac C."/>
            <person name="Salcher M."/>
            <person name="Ghai R."/>
            <person name="Kavagutti S V."/>
        </authorList>
    </citation>
    <scope>NUCLEOTIDE SEQUENCE</scope>
</reference>